<accession>A0A543CLH9</accession>
<organism evidence="2 3">
    <name type="scientific">Actinoallomurus bryophytorum</name>
    <dbReference type="NCBI Taxonomy" id="1490222"/>
    <lineage>
        <taxon>Bacteria</taxon>
        <taxon>Bacillati</taxon>
        <taxon>Actinomycetota</taxon>
        <taxon>Actinomycetes</taxon>
        <taxon>Streptosporangiales</taxon>
        <taxon>Thermomonosporaceae</taxon>
        <taxon>Actinoallomurus</taxon>
    </lineage>
</organism>
<proteinExistence type="predicted"/>
<name>A0A543CLH9_9ACTN</name>
<dbReference type="EMBL" id="VFOZ01000001">
    <property type="protein sequence ID" value="TQL97949.1"/>
    <property type="molecule type" value="Genomic_DNA"/>
</dbReference>
<evidence type="ECO:0000313" key="3">
    <source>
        <dbReference type="Proteomes" id="UP000316096"/>
    </source>
</evidence>
<dbReference type="RefSeq" id="WP_141956613.1">
    <property type="nucleotide sequence ID" value="NZ_VFOZ01000001.1"/>
</dbReference>
<sequence>MGAWRGWIAAVLLTALAFTCGPDVLDASSPAGQTTVVAGEFAEKLGSHVRDDAIDIRHQIADRGSPAHLRLPALPPSPQTAAPVPVKGQAQAVPMAVTAAITDAGGRPHLGACSPEALQIFRC</sequence>
<dbReference type="Proteomes" id="UP000316096">
    <property type="component" value="Unassembled WGS sequence"/>
</dbReference>
<keyword evidence="3" id="KW-1185">Reference proteome</keyword>
<keyword evidence="1" id="KW-0732">Signal</keyword>
<feature type="signal peptide" evidence="1">
    <location>
        <begin position="1"/>
        <end position="17"/>
    </location>
</feature>
<gene>
    <name evidence="2" type="ORF">FB559_3560</name>
</gene>
<dbReference type="AlphaFoldDB" id="A0A543CLH9"/>
<comment type="caution">
    <text evidence="2">The sequence shown here is derived from an EMBL/GenBank/DDBJ whole genome shotgun (WGS) entry which is preliminary data.</text>
</comment>
<protein>
    <submittedName>
        <fullName evidence="2">Uncharacterized protein</fullName>
    </submittedName>
</protein>
<reference evidence="2 3" key="1">
    <citation type="submission" date="2019-06" db="EMBL/GenBank/DDBJ databases">
        <title>Sequencing the genomes of 1000 actinobacteria strains.</title>
        <authorList>
            <person name="Klenk H.-P."/>
        </authorList>
    </citation>
    <scope>NUCLEOTIDE SEQUENCE [LARGE SCALE GENOMIC DNA]</scope>
    <source>
        <strain evidence="2 3">DSM 102200</strain>
    </source>
</reference>
<evidence type="ECO:0000256" key="1">
    <source>
        <dbReference type="SAM" id="SignalP"/>
    </source>
</evidence>
<feature type="chain" id="PRO_5039223091" evidence="1">
    <location>
        <begin position="18"/>
        <end position="123"/>
    </location>
</feature>
<evidence type="ECO:0000313" key="2">
    <source>
        <dbReference type="EMBL" id="TQL97949.1"/>
    </source>
</evidence>